<dbReference type="AlphaFoldDB" id="A0AAN9NYA8"/>
<dbReference type="EMBL" id="JAYMYS010000009">
    <property type="protein sequence ID" value="KAK7381042.1"/>
    <property type="molecule type" value="Genomic_DNA"/>
</dbReference>
<evidence type="ECO:0000313" key="3">
    <source>
        <dbReference type="Proteomes" id="UP001386955"/>
    </source>
</evidence>
<feature type="compositionally biased region" description="Basic and acidic residues" evidence="1">
    <location>
        <begin position="96"/>
        <end position="122"/>
    </location>
</feature>
<feature type="region of interest" description="Disordered" evidence="1">
    <location>
        <begin position="69"/>
        <end position="127"/>
    </location>
</feature>
<evidence type="ECO:0000313" key="2">
    <source>
        <dbReference type="EMBL" id="KAK7381042.1"/>
    </source>
</evidence>
<name>A0AAN9NYA8_PSOTE</name>
<gene>
    <name evidence="2" type="ORF">VNO78_33566</name>
</gene>
<proteinExistence type="predicted"/>
<keyword evidence="3" id="KW-1185">Reference proteome</keyword>
<reference evidence="2 3" key="1">
    <citation type="submission" date="2024-01" db="EMBL/GenBank/DDBJ databases">
        <title>The genomes of 5 underutilized Papilionoideae crops provide insights into root nodulation and disease resistanc.</title>
        <authorList>
            <person name="Jiang F."/>
        </authorList>
    </citation>
    <scope>NUCLEOTIDE SEQUENCE [LARGE SCALE GENOMIC DNA]</scope>
    <source>
        <strain evidence="2">DUOXIRENSHENG_FW03</strain>
        <tissue evidence="2">Leaves</tissue>
    </source>
</reference>
<accession>A0AAN9NYA8</accession>
<comment type="caution">
    <text evidence="2">The sequence shown here is derived from an EMBL/GenBank/DDBJ whole genome shotgun (WGS) entry which is preliminary data.</text>
</comment>
<dbReference type="Proteomes" id="UP001386955">
    <property type="component" value="Unassembled WGS sequence"/>
</dbReference>
<protein>
    <submittedName>
        <fullName evidence="2">Uncharacterized protein</fullName>
    </submittedName>
</protein>
<evidence type="ECO:0000256" key="1">
    <source>
        <dbReference type="SAM" id="MobiDB-lite"/>
    </source>
</evidence>
<sequence>MESRLKINLDKSRFVYSKVTCEGHRETLRLHLGIHHTTNLGSYLHFKTPTGRMWKADFQDLIDKSSHPLAADSPAWTSGPAGGPSPAMPHLPRALDAPRSEPKRGGDWRSEPERGGDRRLEPVKGGNRRKAVPMVTVSVARAFEWFHRRVSNLAQISSDLGVFRRLQRRPFQRLFVAFERFHRRVSNIAQILSDLGVFRRLQRCPFQRLSVAFERFHPTRLEPRPDPV</sequence>
<organism evidence="2 3">
    <name type="scientific">Psophocarpus tetragonolobus</name>
    <name type="common">Winged bean</name>
    <name type="synonym">Dolichos tetragonolobus</name>
    <dbReference type="NCBI Taxonomy" id="3891"/>
    <lineage>
        <taxon>Eukaryota</taxon>
        <taxon>Viridiplantae</taxon>
        <taxon>Streptophyta</taxon>
        <taxon>Embryophyta</taxon>
        <taxon>Tracheophyta</taxon>
        <taxon>Spermatophyta</taxon>
        <taxon>Magnoliopsida</taxon>
        <taxon>eudicotyledons</taxon>
        <taxon>Gunneridae</taxon>
        <taxon>Pentapetalae</taxon>
        <taxon>rosids</taxon>
        <taxon>fabids</taxon>
        <taxon>Fabales</taxon>
        <taxon>Fabaceae</taxon>
        <taxon>Papilionoideae</taxon>
        <taxon>50 kb inversion clade</taxon>
        <taxon>NPAAA clade</taxon>
        <taxon>indigoferoid/millettioid clade</taxon>
        <taxon>Phaseoleae</taxon>
        <taxon>Psophocarpus</taxon>
    </lineage>
</organism>